<gene>
    <name evidence="3" type="ORF">ODALV1_LOCUS29645</name>
</gene>
<name>A0ABP1S508_9HEXA</name>
<keyword evidence="4" id="KW-1185">Reference proteome</keyword>
<proteinExistence type="predicted"/>
<reference evidence="3 4" key="1">
    <citation type="submission" date="2024-08" db="EMBL/GenBank/DDBJ databases">
        <authorList>
            <person name="Cucini C."/>
            <person name="Frati F."/>
        </authorList>
    </citation>
    <scope>NUCLEOTIDE SEQUENCE [LARGE SCALE GENOMIC DNA]</scope>
</reference>
<evidence type="ECO:0000259" key="2">
    <source>
        <dbReference type="Pfam" id="PF12017"/>
    </source>
</evidence>
<dbReference type="Pfam" id="PF12017">
    <property type="entry name" value="Tnp_P_element"/>
    <property type="match status" value="1"/>
</dbReference>
<organism evidence="3 4">
    <name type="scientific">Orchesella dallaii</name>
    <dbReference type="NCBI Taxonomy" id="48710"/>
    <lineage>
        <taxon>Eukaryota</taxon>
        <taxon>Metazoa</taxon>
        <taxon>Ecdysozoa</taxon>
        <taxon>Arthropoda</taxon>
        <taxon>Hexapoda</taxon>
        <taxon>Collembola</taxon>
        <taxon>Entomobryomorpha</taxon>
        <taxon>Entomobryoidea</taxon>
        <taxon>Orchesellidae</taxon>
        <taxon>Orchesellinae</taxon>
        <taxon>Orchesella</taxon>
    </lineage>
</organism>
<feature type="domain" description="THAP9-like helix-turn-helix" evidence="2">
    <location>
        <begin position="103"/>
        <end position="155"/>
    </location>
</feature>
<dbReference type="Proteomes" id="UP001642540">
    <property type="component" value="Unassembled WGS sequence"/>
</dbReference>
<evidence type="ECO:0000313" key="3">
    <source>
        <dbReference type="EMBL" id="CAL8143511.1"/>
    </source>
</evidence>
<comment type="caution">
    <text evidence="3">The sequence shown here is derived from an EMBL/GenBank/DDBJ whole genome shotgun (WGS) entry which is preliminary data.</text>
</comment>
<evidence type="ECO:0000256" key="1">
    <source>
        <dbReference type="SAM" id="MobiDB-lite"/>
    </source>
</evidence>
<dbReference type="EMBL" id="CAXLJM020000158">
    <property type="protein sequence ID" value="CAL8143511.1"/>
    <property type="molecule type" value="Genomic_DNA"/>
</dbReference>
<evidence type="ECO:0000313" key="4">
    <source>
        <dbReference type="Proteomes" id="UP001642540"/>
    </source>
</evidence>
<accession>A0ABP1S508</accession>
<feature type="region of interest" description="Disordered" evidence="1">
    <location>
        <begin position="46"/>
        <end position="74"/>
    </location>
</feature>
<protein>
    <recommendedName>
        <fullName evidence="2">THAP9-like helix-turn-helix domain-containing protein</fullName>
    </recommendedName>
</protein>
<sequence>MLSLSNANEWSDKVAEYGIALSLCEEEVLKLKRRVRELEEVADQKQKKIHVLTQQSRRQQKRKTEELPSTSAKKPKIIKTIDSSTQTSFLSLEPISPAEVILKEISDRLIDPHSPYSDTLKNFSFELHYKSPAAYSHLREKLEKALPHPINFNRWTKHIVADPGTQ</sequence>
<dbReference type="InterPro" id="IPR021896">
    <property type="entry name" value="THAP9-like_HTH"/>
</dbReference>